<feature type="compositionally biased region" description="Basic and acidic residues" evidence="1">
    <location>
        <begin position="106"/>
        <end position="120"/>
    </location>
</feature>
<proteinExistence type="predicted"/>
<sequence length="133" mass="15269">MYYPEDVPCDIEIIPSNPYGLPPDPVFENNENQNDNSYFNAVIRQMYRTHKNTILFPAAINCSKSMEISNLHPIEPPKSHNKKNARRHKSDQTNETKLRKNHSRNSNKDKKNSKGSKENSHTTTSSRNGSDIN</sequence>
<protein>
    <submittedName>
        <fullName evidence="2">Uncharacterized protein</fullName>
    </submittedName>
</protein>
<organism evidence="2 3">
    <name type="scientific">Tritrichomonas musculus</name>
    <dbReference type="NCBI Taxonomy" id="1915356"/>
    <lineage>
        <taxon>Eukaryota</taxon>
        <taxon>Metamonada</taxon>
        <taxon>Parabasalia</taxon>
        <taxon>Tritrichomonadida</taxon>
        <taxon>Tritrichomonadidae</taxon>
        <taxon>Tritrichomonas</taxon>
    </lineage>
</organism>
<dbReference type="Proteomes" id="UP001470230">
    <property type="component" value="Unassembled WGS sequence"/>
</dbReference>
<reference evidence="2 3" key="1">
    <citation type="submission" date="2024-04" db="EMBL/GenBank/DDBJ databases">
        <title>Tritrichomonas musculus Genome.</title>
        <authorList>
            <person name="Alves-Ferreira E."/>
            <person name="Grigg M."/>
            <person name="Lorenzi H."/>
            <person name="Galac M."/>
        </authorList>
    </citation>
    <scope>NUCLEOTIDE SEQUENCE [LARGE SCALE GENOMIC DNA]</scope>
    <source>
        <strain evidence="2 3">EAF2021</strain>
    </source>
</reference>
<feature type="region of interest" description="Disordered" evidence="1">
    <location>
        <begin position="70"/>
        <end position="133"/>
    </location>
</feature>
<comment type="caution">
    <text evidence="2">The sequence shown here is derived from an EMBL/GenBank/DDBJ whole genome shotgun (WGS) entry which is preliminary data.</text>
</comment>
<evidence type="ECO:0000256" key="1">
    <source>
        <dbReference type="SAM" id="MobiDB-lite"/>
    </source>
</evidence>
<keyword evidence="3" id="KW-1185">Reference proteome</keyword>
<gene>
    <name evidence="2" type="ORF">M9Y10_018616</name>
</gene>
<evidence type="ECO:0000313" key="3">
    <source>
        <dbReference type="Proteomes" id="UP001470230"/>
    </source>
</evidence>
<feature type="compositionally biased region" description="Polar residues" evidence="1">
    <location>
        <begin position="121"/>
        <end position="133"/>
    </location>
</feature>
<evidence type="ECO:0000313" key="2">
    <source>
        <dbReference type="EMBL" id="KAK8849249.1"/>
    </source>
</evidence>
<feature type="compositionally biased region" description="Basic residues" evidence="1">
    <location>
        <begin position="79"/>
        <end position="89"/>
    </location>
</feature>
<dbReference type="EMBL" id="JAPFFF010000026">
    <property type="protein sequence ID" value="KAK8849249.1"/>
    <property type="molecule type" value="Genomic_DNA"/>
</dbReference>
<accession>A0ABR2HN82</accession>
<name>A0ABR2HN82_9EUKA</name>